<feature type="signal peptide" evidence="1">
    <location>
        <begin position="1"/>
        <end position="29"/>
    </location>
</feature>
<reference evidence="3" key="1">
    <citation type="journal article" date="2019" name="Int. J. Syst. Evol. Microbiol.">
        <title>The Global Catalogue of Microorganisms (GCM) 10K type strain sequencing project: providing services to taxonomists for standard genome sequencing and annotation.</title>
        <authorList>
            <consortium name="The Broad Institute Genomics Platform"/>
            <consortium name="The Broad Institute Genome Sequencing Center for Infectious Disease"/>
            <person name="Wu L."/>
            <person name="Ma J."/>
        </authorList>
    </citation>
    <scope>NUCLEOTIDE SEQUENCE [LARGE SCALE GENOMIC DNA]</scope>
    <source>
        <strain evidence="3">JCM 4602</strain>
    </source>
</reference>
<sequence>MSGHRWAARAAAGAAAVALTVTGGTLAQADDDIDRLPAEEIAERARDALVDVRSLHLSARGSVDGTGEDMSIDLTLDREGNCAGGVDMGDDGSVEIVKRGDDVWLKPDAAFWSTHVPIGGSTFDAILDGRYMKASADDPRLLEVTEVCDLDTFRELITDNVGTADLDTLTKGARTDVNGAPTVPVTRAEGGSERLTAYVAAEGTPYPVRITVRNAEGEGTVDFSGFDRPVPTATPSADETVDVTALLGRSVKPV</sequence>
<feature type="chain" id="PRO_5047164576" evidence="1">
    <location>
        <begin position="30"/>
        <end position="254"/>
    </location>
</feature>
<keyword evidence="2" id="KW-0449">Lipoprotein</keyword>
<comment type="caution">
    <text evidence="2">The sequence shown here is derived from an EMBL/GenBank/DDBJ whole genome shotgun (WGS) entry which is preliminary data.</text>
</comment>
<dbReference type="EMBL" id="BMUW01000003">
    <property type="protein sequence ID" value="GGZ49923.1"/>
    <property type="molecule type" value="Genomic_DNA"/>
</dbReference>
<keyword evidence="1" id="KW-0732">Signal</keyword>
<protein>
    <submittedName>
        <fullName evidence="2">Lipoprotein</fullName>
    </submittedName>
</protein>
<dbReference type="Proteomes" id="UP000624183">
    <property type="component" value="Unassembled WGS sequence"/>
</dbReference>
<accession>A0ABQ3BKX4</accession>
<keyword evidence="3" id="KW-1185">Reference proteome</keyword>
<name>A0ABQ3BKX4_9ACTN</name>
<organism evidence="2 3">
    <name type="scientific">Streptomyces rubiginosohelvolus</name>
    <dbReference type="NCBI Taxonomy" id="67362"/>
    <lineage>
        <taxon>Bacteria</taxon>
        <taxon>Bacillati</taxon>
        <taxon>Actinomycetota</taxon>
        <taxon>Actinomycetes</taxon>
        <taxon>Kitasatosporales</taxon>
        <taxon>Streptomycetaceae</taxon>
        <taxon>Streptomyces</taxon>
    </lineage>
</organism>
<evidence type="ECO:0000256" key="1">
    <source>
        <dbReference type="SAM" id="SignalP"/>
    </source>
</evidence>
<evidence type="ECO:0000313" key="3">
    <source>
        <dbReference type="Proteomes" id="UP000624183"/>
    </source>
</evidence>
<proteinExistence type="predicted"/>
<evidence type="ECO:0000313" key="2">
    <source>
        <dbReference type="EMBL" id="GGZ49923.1"/>
    </source>
</evidence>
<dbReference type="Gene3D" id="2.50.20.20">
    <property type="match status" value="1"/>
</dbReference>
<gene>
    <name evidence="2" type="ORF">GCM10010328_26040</name>
</gene>